<evidence type="ECO:0000313" key="2">
    <source>
        <dbReference type="Proteomes" id="UP001162164"/>
    </source>
</evidence>
<organism evidence="1 2">
    <name type="scientific">Molorchus minor</name>
    <dbReference type="NCBI Taxonomy" id="1323400"/>
    <lineage>
        <taxon>Eukaryota</taxon>
        <taxon>Metazoa</taxon>
        <taxon>Ecdysozoa</taxon>
        <taxon>Arthropoda</taxon>
        <taxon>Hexapoda</taxon>
        <taxon>Insecta</taxon>
        <taxon>Pterygota</taxon>
        <taxon>Neoptera</taxon>
        <taxon>Endopterygota</taxon>
        <taxon>Coleoptera</taxon>
        <taxon>Polyphaga</taxon>
        <taxon>Cucujiformia</taxon>
        <taxon>Chrysomeloidea</taxon>
        <taxon>Cerambycidae</taxon>
        <taxon>Lamiinae</taxon>
        <taxon>Monochamini</taxon>
        <taxon>Molorchus</taxon>
    </lineage>
</organism>
<evidence type="ECO:0000313" key="1">
    <source>
        <dbReference type="EMBL" id="KAJ8963911.1"/>
    </source>
</evidence>
<dbReference type="Proteomes" id="UP001162164">
    <property type="component" value="Unassembled WGS sequence"/>
</dbReference>
<name>A0ABQ9ISB2_9CUCU</name>
<comment type="caution">
    <text evidence="1">The sequence shown here is derived from an EMBL/GenBank/DDBJ whole genome shotgun (WGS) entry which is preliminary data.</text>
</comment>
<reference evidence="1" key="1">
    <citation type="journal article" date="2023" name="Insect Mol. Biol.">
        <title>Genome sequencing provides insights into the evolution of gene families encoding plant cell wall-degrading enzymes in longhorned beetles.</title>
        <authorList>
            <person name="Shin N.R."/>
            <person name="Okamura Y."/>
            <person name="Kirsch R."/>
            <person name="Pauchet Y."/>
        </authorList>
    </citation>
    <scope>NUCLEOTIDE SEQUENCE</scope>
    <source>
        <strain evidence="1">MMC_N1</strain>
    </source>
</reference>
<keyword evidence="2" id="KW-1185">Reference proteome</keyword>
<gene>
    <name evidence="1" type="ORF">NQ317_008295</name>
</gene>
<sequence length="73" mass="8583">MVTTTKLCRYQVEFTRILNGGRKKHISRHSSLTGWGNFCNGQRASGQWTETEKSHHINYLELLSAFFWFKMLC</sequence>
<protein>
    <submittedName>
        <fullName evidence="1">Uncharacterized protein</fullName>
    </submittedName>
</protein>
<accession>A0ABQ9ISB2</accession>
<dbReference type="EMBL" id="JAPWTJ010002929">
    <property type="protein sequence ID" value="KAJ8963911.1"/>
    <property type="molecule type" value="Genomic_DNA"/>
</dbReference>
<proteinExistence type="predicted"/>